<evidence type="ECO:0000313" key="1">
    <source>
        <dbReference type="EMBL" id="SVD94367.1"/>
    </source>
</evidence>
<dbReference type="GO" id="GO:0003913">
    <property type="term" value="F:DNA photolyase activity"/>
    <property type="evidence" value="ECO:0007669"/>
    <property type="project" value="TreeGrafter"/>
</dbReference>
<name>A0A382ZFQ6_9ZZZZ</name>
<proteinExistence type="predicted"/>
<dbReference type="GO" id="GO:0009116">
    <property type="term" value="P:nucleoside metabolic process"/>
    <property type="evidence" value="ECO:0007669"/>
    <property type="project" value="InterPro"/>
</dbReference>
<dbReference type="EMBL" id="UINC01183557">
    <property type="protein sequence ID" value="SVD94367.1"/>
    <property type="molecule type" value="Genomic_DNA"/>
</dbReference>
<feature type="non-terminal residue" evidence="1">
    <location>
        <position position="248"/>
    </location>
</feature>
<dbReference type="PANTHER" id="PTHR37822:SF2">
    <property type="entry name" value="SPORE PHOTOPRODUCT LYASE"/>
    <property type="match status" value="1"/>
</dbReference>
<evidence type="ECO:0008006" key="2">
    <source>
        <dbReference type="Google" id="ProtNLM"/>
    </source>
</evidence>
<dbReference type="GO" id="GO:0042601">
    <property type="term" value="C:endospore-forming forespore"/>
    <property type="evidence" value="ECO:0007669"/>
    <property type="project" value="TreeGrafter"/>
</dbReference>
<dbReference type="InterPro" id="IPR049539">
    <property type="entry name" value="SPL"/>
</dbReference>
<dbReference type="AlphaFoldDB" id="A0A382ZFQ6"/>
<organism evidence="1">
    <name type="scientific">marine metagenome</name>
    <dbReference type="NCBI Taxonomy" id="408172"/>
    <lineage>
        <taxon>unclassified sequences</taxon>
        <taxon>metagenomes</taxon>
        <taxon>ecological metagenomes</taxon>
    </lineage>
</organism>
<sequence>MTIHFFCALLCEANPIIENYNLIKSDKYNLFNIYLSADKEISLTLTGIGKTNAAKAVNYHHECVNTSDNNIWLNIGIAGHKNIEIGETRLVNKIIDDEDKLSWYPQIIFNPPCDCEDLVSLKSPSTKYKSCLYDMEASGFYQMAVKFGTSELIHSLKIISDNSEKSMSMINKKNVEFLVKNKMNVIEKLLAELEVLANNITPGNRKPKYYNLFLEKWHFTQSEKHMLSSLLTKLLIRYSDENLFEMTE</sequence>
<dbReference type="GO" id="GO:1904047">
    <property type="term" value="F:S-adenosyl-L-methionine binding"/>
    <property type="evidence" value="ECO:0007669"/>
    <property type="project" value="TreeGrafter"/>
</dbReference>
<dbReference type="Gene3D" id="3.40.50.1580">
    <property type="entry name" value="Nucleoside phosphorylase domain"/>
    <property type="match status" value="1"/>
</dbReference>
<reference evidence="1" key="1">
    <citation type="submission" date="2018-05" db="EMBL/GenBank/DDBJ databases">
        <authorList>
            <person name="Lanie J.A."/>
            <person name="Ng W.-L."/>
            <person name="Kazmierczak K.M."/>
            <person name="Andrzejewski T.M."/>
            <person name="Davidsen T.M."/>
            <person name="Wayne K.J."/>
            <person name="Tettelin H."/>
            <person name="Glass J.I."/>
            <person name="Rusch D."/>
            <person name="Podicherti R."/>
            <person name="Tsui H.-C.T."/>
            <person name="Winkler M.E."/>
        </authorList>
    </citation>
    <scope>NUCLEOTIDE SEQUENCE</scope>
</reference>
<dbReference type="SUPFAM" id="SSF53167">
    <property type="entry name" value="Purine and uridine phosphorylases"/>
    <property type="match status" value="1"/>
</dbReference>
<dbReference type="PANTHER" id="PTHR37822">
    <property type="entry name" value="SPORE PHOTOPRODUCT LYASE-RELATED"/>
    <property type="match status" value="1"/>
</dbReference>
<gene>
    <name evidence="1" type="ORF">METZ01_LOCUS447221</name>
</gene>
<protein>
    <recommendedName>
        <fullName evidence="2">Nucleoside phosphorylase domain-containing protein</fullName>
    </recommendedName>
</protein>
<dbReference type="InterPro" id="IPR035994">
    <property type="entry name" value="Nucleoside_phosphorylase_sf"/>
</dbReference>
<dbReference type="GO" id="GO:0051539">
    <property type="term" value="F:4 iron, 4 sulfur cluster binding"/>
    <property type="evidence" value="ECO:0007669"/>
    <property type="project" value="TreeGrafter"/>
</dbReference>
<accession>A0A382ZFQ6</accession>